<dbReference type="Gene3D" id="3.90.245.10">
    <property type="entry name" value="Ribonucleoside hydrolase-like"/>
    <property type="match status" value="1"/>
</dbReference>
<gene>
    <name evidence="4" type="ORF">B7C51_18640</name>
</gene>
<name>A0A1V0UW33_9BACL</name>
<evidence type="ECO:0000259" key="3">
    <source>
        <dbReference type="Pfam" id="PF01156"/>
    </source>
</evidence>
<dbReference type="Proteomes" id="UP000192727">
    <property type="component" value="Chromosome"/>
</dbReference>
<dbReference type="GO" id="GO:0006152">
    <property type="term" value="P:purine nucleoside catabolic process"/>
    <property type="evidence" value="ECO:0007669"/>
    <property type="project" value="TreeGrafter"/>
</dbReference>
<dbReference type="Pfam" id="PF01156">
    <property type="entry name" value="IU_nuc_hydro"/>
    <property type="match status" value="1"/>
</dbReference>
<dbReference type="PANTHER" id="PTHR12304:SF4">
    <property type="entry name" value="URIDINE NUCLEOSIDASE"/>
    <property type="match status" value="1"/>
</dbReference>
<dbReference type="InterPro" id="IPR001910">
    <property type="entry name" value="Inosine/uridine_hydrolase_dom"/>
</dbReference>
<feature type="domain" description="Inosine/uridine-preferring nucleoside hydrolase" evidence="3">
    <location>
        <begin position="3"/>
        <end position="298"/>
    </location>
</feature>
<proteinExistence type="predicted"/>
<evidence type="ECO:0000313" key="4">
    <source>
        <dbReference type="EMBL" id="ARF69397.1"/>
    </source>
</evidence>
<dbReference type="InterPro" id="IPR036452">
    <property type="entry name" value="Ribo_hydro-like"/>
</dbReference>
<dbReference type="GO" id="GO:0005829">
    <property type="term" value="C:cytosol"/>
    <property type="evidence" value="ECO:0007669"/>
    <property type="project" value="TreeGrafter"/>
</dbReference>
<dbReference type="AlphaFoldDB" id="A0A1V0UW33"/>
<dbReference type="RefSeq" id="WP_083041068.1">
    <property type="nucleotide sequence ID" value="NZ_CP020557.1"/>
</dbReference>
<protein>
    <submittedName>
        <fullName evidence="4">Nucleoside hydrolase</fullName>
    </submittedName>
</protein>
<dbReference type="CDD" id="cd02650">
    <property type="entry name" value="nuc_hydro_CaPnhB"/>
    <property type="match status" value="1"/>
</dbReference>
<organism evidence="4 5">
    <name type="scientific">Paenibacillus larvae subsp. pulvifaciens</name>
    <dbReference type="NCBI Taxonomy" id="1477"/>
    <lineage>
        <taxon>Bacteria</taxon>
        <taxon>Bacillati</taxon>
        <taxon>Bacillota</taxon>
        <taxon>Bacilli</taxon>
        <taxon>Bacillales</taxon>
        <taxon>Paenibacillaceae</taxon>
        <taxon>Paenibacillus</taxon>
    </lineage>
</organism>
<sequence length="306" mass="33395">MKMILDVDTGIDDALALAYAVLSPEIELIGITTTYGMAPVDYTYRNTRAVLDRLGADVPVFRGSKQPLELIRDYQPDLFHGKDGLGNVLGPLTEQPVSNQDAVDYIVDQARSVQHKLTLVTTAPLTNLARAIAKAPDIIGKIGKVVVMGGAVMTPGNVNKFAEANIIIDPHAARQVFDSALPVTMVGLDVTRKTLLSREDVARWRKNGTLLGCFLAEVTEHYLNAYAKAHPYLEGCALHDPLAVGVAKMPDLVTTVPMPVYVDLDEDTLGRTTEDIRRLSDPSTATRVCVQVDARRFMNDFFGYLG</sequence>
<accession>A0A1V0UW33</accession>
<dbReference type="InterPro" id="IPR023186">
    <property type="entry name" value="IUNH"/>
</dbReference>
<dbReference type="EMBL" id="CP020557">
    <property type="protein sequence ID" value="ARF69397.1"/>
    <property type="molecule type" value="Genomic_DNA"/>
</dbReference>
<dbReference type="PANTHER" id="PTHR12304">
    <property type="entry name" value="INOSINE-URIDINE PREFERRING NUCLEOSIDE HYDROLASE"/>
    <property type="match status" value="1"/>
</dbReference>
<dbReference type="GO" id="GO:0008477">
    <property type="term" value="F:purine nucleosidase activity"/>
    <property type="evidence" value="ECO:0007669"/>
    <property type="project" value="TreeGrafter"/>
</dbReference>
<keyword evidence="2" id="KW-0326">Glycosidase</keyword>
<evidence type="ECO:0000256" key="2">
    <source>
        <dbReference type="ARBA" id="ARBA00023295"/>
    </source>
</evidence>
<evidence type="ECO:0000313" key="5">
    <source>
        <dbReference type="Proteomes" id="UP000192727"/>
    </source>
</evidence>
<dbReference type="SUPFAM" id="SSF53590">
    <property type="entry name" value="Nucleoside hydrolase"/>
    <property type="match status" value="1"/>
</dbReference>
<reference evidence="4 5" key="1">
    <citation type="submission" date="2017-03" db="EMBL/GenBank/DDBJ databases">
        <title>Paenibacillus larvae genome sequencing.</title>
        <authorList>
            <person name="Dingman D.W."/>
        </authorList>
    </citation>
    <scope>NUCLEOTIDE SEQUENCE [LARGE SCALE GENOMIC DNA]</scope>
    <source>
        <strain evidence="4 5">SAG 10367</strain>
    </source>
</reference>
<evidence type="ECO:0000256" key="1">
    <source>
        <dbReference type="ARBA" id="ARBA00022801"/>
    </source>
</evidence>
<keyword evidence="1 4" id="KW-0378">Hydrolase</keyword>